<keyword evidence="3" id="KW-0216">Detoxification</keyword>
<evidence type="ECO:0000313" key="12">
    <source>
        <dbReference type="EMBL" id="OOQ61495.1"/>
    </source>
</evidence>
<evidence type="ECO:0000313" key="13">
    <source>
        <dbReference type="Proteomes" id="UP000189739"/>
    </source>
</evidence>
<comment type="similarity">
    <text evidence="2">Belongs to the nitronate monooxygenase family. NMO class I subfamily.</text>
</comment>
<dbReference type="PANTHER" id="PTHR42747:SF3">
    <property type="entry name" value="NITRONATE MONOOXYGENASE-RELATED"/>
    <property type="match status" value="1"/>
</dbReference>
<dbReference type="Gene3D" id="3.20.20.70">
    <property type="entry name" value="Aldolase class I"/>
    <property type="match status" value="1"/>
</dbReference>
<sequence length="347" mass="37127">MRDLKTLLNIDYPIVQAPMLGVTTPAMVAAAVNTGALGSLPVGGLSPDRTRELIRATKALTNKSFSVNLFAHQPAPEVNKQQIDKMQAFLAELCKEFGIPFQPQDPDSFRFYYYEDLVEVLLEENIRMVSFTFGNLKPEVIGTLKAKGTILIGTATSVAEAVALTNSGIDIITVQGIEAGGHRGSFLPDQPLPQVGLFSLLPQIADAVSLQLLAAGGIYNAATVKAAFALGASGIQVGSLFITADESAASEAYKNAVLSATDASTALTRAFSGRWARGIQNEFMARMEASGLSIPYYTIQNQLMSGIRAYAQQHSIKDFIALWAGQAAGKSKRACTYQIITELIAML</sequence>
<organism evidence="12 13">
    <name type="scientific">Mucilaginibacter pedocola</name>
    <dbReference type="NCBI Taxonomy" id="1792845"/>
    <lineage>
        <taxon>Bacteria</taxon>
        <taxon>Pseudomonadati</taxon>
        <taxon>Bacteroidota</taxon>
        <taxon>Sphingobacteriia</taxon>
        <taxon>Sphingobacteriales</taxon>
        <taxon>Sphingobacteriaceae</taxon>
        <taxon>Mucilaginibacter</taxon>
    </lineage>
</organism>
<dbReference type="Proteomes" id="UP000189739">
    <property type="component" value="Unassembled WGS sequence"/>
</dbReference>
<keyword evidence="13" id="KW-1185">Reference proteome</keyword>
<accession>A0A1S9PKN3</accession>
<evidence type="ECO:0000256" key="4">
    <source>
        <dbReference type="ARBA" id="ARBA00022630"/>
    </source>
</evidence>
<dbReference type="GO" id="GO:0009636">
    <property type="term" value="P:response to toxic substance"/>
    <property type="evidence" value="ECO:0007669"/>
    <property type="project" value="UniProtKB-KW"/>
</dbReference>
<reference evidence="12 13" key="1">
    <citation type="submission" date="2016-07" db="EMBL/GenBank/DDBJ databases">
        <title>Genomic analysis of zinc-resistant bacterium Mucilaginibacter pedocola TBZ30.</title>
        <authorList>
            <person name="Huang J."/>
            <person name="Tang J."/>
        </authorList>
    </citation>
    <scope>NUCLEOTIDE SEQUENCE [LARGE SCALE GENOMIC DNA]</scope>
    <source>
        <strain evidence="12 13">TBZ30</strain>
    </source>
</reference>
<dbReference type="STRING" id="1792845.BC343_20865"/>
<evidence type="ECO:0000256" key="3">
    <source>
        <dbReference type="ARBA" id="ARBA00022575"/>
    </source>
</evidence>
<keyword evidence="4" id="KW-0285">Flavoprotein</keyword>
<evidence type="ECO:0000256" key="10">
    <source>
        <dbReference type="ARBA" id="ARBA00049401"/>
    </source>
</evidence>
<dbReference type="AlphaFoldDB" id="A0A1S9PKN3"/>
<evidence type="ECO:0000256" key="11">
    <source>
        <dbReference type="ARBA" id="ARBA00067136"/>
    </source>
</evidence>
<protein>
    <recommendedName>
        <fullName evidence="11">Nitronate monooxygenase</fullName>
    </recommendedName>
    <alternativeName>
        <fullName evidence="9">Propionate 3-nitronate monooxygenase</fullName>
    </alternativeName>
</protein>
<keyword evidence="6" id="KW-0547">Nucleotide-binding</keyword>
<keyword evidence="7" id="KW-0560">Oxidoreductase</keyword>
<dbReference type="FunFam" id="3.20.20.70:FF:000154">
    <property type="entry name" value="Probable nitronate monooxygenase"/>
    <property type="match status" value="1"/>
</dbReference>
<evidence type="ECO:0000256" key="6">
    <source>
        <dbReference type="ARBA" id="ARBA00022741"/>
    </source>
</evidence>
<dbReference type="PANTHER" id="PTHR42747">
    <property type="entry name" value="NITRONATE MONOOXYGENASE-RELATED"/>
    <property type="match status" value="1"/>
</dbReference>
<dbReference type="RefSeq" id="WP_078346780.1">
    <property type="nucleotide sequence ID" value="NZ_MBTF01000002.1"/>
</dbReference>
<keyword evidence="5" id="KW-0288">FMN</keyword>
<evidence type="ECO:0000256" key="1">
    <source>
        <dbReference type="ARBA" id="ARBA00001917"/>
    </source>
</evidence>
<evidence type="ECO:0000256" key="2">
    <source>
        <dbReference type="ARBA" id="ARBA00009881"/>
    </source>
</evidence>
<proteinExistence type="inferred from homology"/>
<dbReference type="InterPro" id="IPR013785">
    <property type="entry name" value="Aldolase_TIM"/>
</dbReference>
<dbReference type="OrthoDB" id="9778912at2"/>
<name>A0A1S9PKN3_9SPHI</name>
<dbReference type="CDD" id="cd04730">
    <property type="entry name" value="NPD_like"/>
    <property type="match status" value="1"/>
</dbReference>
<keyword evidence="8" id="KW-0503">Monooxygenase</keyword>
<dbReference type="GO" id="GO:0018580">
    <property type="term" value="F:nitronate monooxygenase activity"/>
    <property type="evidence" value="ECO:0007669"/>
    <property type="project" value="InterPro"/>
</dbReference>
<dbReference type="EMBL" id="MBTF01000002">
    <property type="protein sequence ID" value="OOQ61495.1"/>
    <property type="molecule type" value="Genomic_DNA"/>
</dbReference>
<evidence type="ECO:0000256" key="5">
    <source>
        <dbReference type="ARBA" id="ARBA00022643"/>
    </source>
</evidence>
<dbReference type="Pfam" id="PF03060">
    <property type="entry name" value="NMO"/>
    <property type="match status" value="1"/>
</dbReference>
<comment type="caution">
    <text evidence="12">The sequence shown here is derived from an EMBL/GenBank/DDBJ whole genome shotgun (WGS) entry which is preliminary data.</text>
</comment>
<comment type="catalytic activity">
    <reaction evidence="10">
        <text>3 propionate 3-nitronate + 3 O2 + H2O = 3 3-oxopropanoate + 2 nitrate + nitrite + H2O2 + 3 H(+)</text>
        <dbReference type="Rhea" id="RHEA:57332"/>
        <dbReference type="ChEBI" id="CHEBI:15377"/>
        <dbReference type="ChEBI" id="CHEBI:15378"/>
        <dbReference type="ChEBI" id="CHEBI:15379"/>
        <dbReference type="ChEBI" id="CHEBI:16240"/>
        <dbReference type="ChEBI" id="CHEBI:16301"/>
        <dbReference type="ChEBI" id="CHEBI:17632"/>
        <dbReference type="ChEBI" id="CHEBI:33190"/>
        <dbReference type="ChEBI" id="CHEBI:136067"/>
    </reaction>
</comment>
<gene>
    <name evidence="12" type="ORF">BC343_20865</name>
</gene>
<evidence type="ECO:0000256" key="8">
    <source>
        <dbReference type="ARBA" id="ARBA00023033"/>
    </source>
</evidence>
<dbReference type="GO" id="GO:0000166">
    <property type="term" value="F:nucleotide binding"/>
    <property type="evidence" value="ECO:0007669"/>
    <property type="project" value="UniProtKB-KW"/>
</dbReference>
<comment type="cofactor">
    <cofactor evidence="1">
        <name>FMN</name>
        <dbReference type="ChEBI" id="CHEBI:58210"/>
    </cofactor>
</comment>
<dbReference type="InterPro" id="IPR004136">
    <property type="entry name" value="NMO"/>
</dbReference>
<evidence type="ECO:0000256" key="7">
    <source>
        <dbReference type="ARBA" id="ARBA00023002"/>
    </source>
</evidence>
<evidence type="ECO:0000256" key="9">
    <source>
        <dbReference type="ARBA" id="ARBA00031155"/>
    </source>
</evidence>
<dbReference type="SUPFAM" id="SSF51412">
    <property type="entry name" value="Inosine monophosphate dehydrogenase (IMPDH)"/>
    <property type="match status" value="1"/>
</dbReference>